<keyword evidence="9" id="KW-1185">Reference proteome</keyword>
<name>A4VLS2_STUS1</name>
<dbReference type="GO" id="GO:0003700">
    <property type="term" value="F:DNA-binding transcription factor activity"/>
    <property type="evidence" value="ECO:0007669"/>
    <property type="project" value="InterPro"/>
</dbReference>
<dbReference type="SUPFAM" id="SSF46689">
    <property type="entry name" value="Homeodomain-like"/>
    <property type="match status" value="2"/>
</dbReference>
<evidence type="ECO:0000313" key="9">
    <source>
        <dbReference type="Proteomes" id="UP000000233"/>
    </source>
</evidence>
<evidence type="ECO:0000256" key="6">
    <source>
        <dbReference type="ARBA" id="ARBA00037345"/>
    </source>
</evidence>
<evidence type="ECO:0000313" key="8">
    <source>
        <dbReference type="EMBL" id="ABP79923.1"/>
    </source>
</evidence>
<dbReference type="Proteomes" id="UP000000233">
    <property type="component" value="Chromosome"/>
</dbReference>
<evidence type="ECO:0000256" key="5">
    <source>
        <dbReference type="ARBA" id="ARBA00023163"/>
    </source>
</evidence>
<dbReference type="InterPro" id="IPR020449">
    <property type="entry name" value="Tscrpt_reg_AraC-type_HTH"/>
</dbReference>
<dbReference type="SMART" id="SM00342">
    <property type="entry name" value="HTH_ARAC"/>
    <property type="match status" value="1"/>
</dbReference>
<dbReference type="GO" id="GO:0043565">
    <property type="term" value="F:sequence-specific DNA binding"/>
    <property type="evidence" value="ECO:0007669"/>
    <property type="project" value="InterPro"/>
</dbReference>
<gene>
    <name evidence="8" type="ordered locus">PST_2264</name>
</gene>
<evidence type="ECO:0000259" key="7">
    <source>
        <dbReference type="PROSITE" id="PS01124"/>
    </source>
</evidence>
<dbReference type="InterPro" id="IPR018062">
    <property type="entry name" value="HTH_AraC-typ_CS"/>
</dbReference>
<dbReference type="PANTHER" id="PTHR46796">
    <property type="entry name" value="HTH-TYPE TRANSCRIPTIONAL ACTIVATOR RHAS-RELATED"/>
    <property type="match status" value="1"/>
</dbReference>
<dbReference type="InterPro" id="IPR009057">
    <property type="entry name" value="Homeodomain-like_sf"/>
</dbReference>
<evidence type="ECO:0000256" key="2">
    <source>
        <dbReference type="ARBA" id="ARBA00023015"/>
    </source>
</evidence>
<feature type="domain" description="HTH araC/xylS-type" evidence="7">
    <location>
        <begin position="279"/>
        <end position="377"/>
    </location>
</feature>
<dbReference type="InterPro" id="IPR037923">
    <property type="entry name" value="HTH-like"/>
</dbReference>
<dbReference type="PROSITE" id="PS00041">
    <property type="entry name" value="HTH_ARAC_FAMILY_1"/>
    <property type="match status" value="1"/>
</dbReference>
<evidence type="ECO:0000256" key="3">
    <source>
        <dbReference type="ARBA" id="ARBA00023125"/>
    </source>
</evidence>
<dbReference type="KEGG" id="psa:PST_2264"/>
<dbReference type="GO" id="GO:0005737">
    <property type="term" value="C:cytoplasm"/>
    <property type="evidence" value="ECO:0007669"/>
    <property type="project" value="UniProtKB-SubCell"/>
</dbReference>
<dbReference type="AlphaFoldDB" id="A4VLS2"/>
<dbReference type="SUPFAM" id="SSF51215">
    <property type="entry name" value="Regulatory protein AraC"/>
    <property type="match status" value="1"/>
</dbReference>
<evidence type="ECO:0000256" key="4">
    <source>
        <dbReference type="ARBA" id="ARBA00023159"/>
    </source>
</evidence>
<evidence type="ECO:0000256" key="1">
    <source>
        <dbReference type="ARBA" id="ARBA00004496"/>
    </source>
</evidence>
<dbReference type="eggNOG" id="COG4977">
    <property type="taxonomic scope" value="Bacteria"/>
</dbReference>
<dbReference type="PROSITE" id="PS01124">
    <property type="entry name" value="HTH_ARAC_FAMILY_2"/>
    <property type="match status" value="1"/>
</dbReference>
<comment type="function">
    <text evidence="6">Regulatory protein of the TOL plasmid xyl operons. XylS activates the xylXYZLTEGFJQKIH operon required for the degradation of toluene, m-xylene and p-xylene.</text>
</comment>
<dbReference type="HOGENOM" id="CLU_000445_88_4_6"/>
<keyword evidence="3" id="KW-0238">DNA-binding</keyword>
<keyword evidence="5" id="KW-0804">Transcription</keyword>
<proteinExistence type="predicted"/>
<reference evidence="8 9" key="1">
    <citation type="journal article" date="2008" name="Proc. Natl. Acad. Sci. U.S.A.">
        <title>Nitrogen fixation island and rhizosphere competence traits in the genome of root-associated Pseudomonas stutzeri A1501.</title>
        <authorList>
            <person name="Yan Y."/>
            <person name="Yang J."/>
            <person name="Dou Y."/>
            <person name="Chen M."/>
            <person name="Ping S."/>
            <person name="Peng J."/>
            <person name="Lu W."/>
            <person name="Zhang W."/>
            <person name="Yao Z."/>
            <person name="Li H."/>
            <person name="Liu W."/>
            <person name="He S."/>
            <person name="Geng L."/>
            <person name="Zhang X."/>
            <person name="Yang F."/>
            <person name="Yu H."/>
            <person name="Zhan Y."/>
            <person name="Li D."/>
            <person name="Lin Z."/>
            <person name="Wang Y."/>
            <person name="Elmerich C."/>
            <person name="Lin M."/>
            <person name="Jin Q."/>
        </authorList>
    </citation>
    <scope>NUCLEOTIDE SEQUENCE [LARGE SCALE GENOMIC DNA]</scope>
    <source>
        <strain evidence="8 9">A1501</strain>
    </source>
</reference>
<keyword evidence="2" id="KW-0805">Transcription regulation</keyword>
<accession>A4VLS2</accession>
<dbReference type="Gene3D" id="1.10.10.60">
    <property type="entry name" value="Homeodomain-like"/>
    <property type="match status" value="2"/>
</dbReference>
<protein>
    <submittedName>
        <fullName evidence="8">Transcriptional regulator</fullName>
    </submittedName>
</protein>
<dbReference type="EMBL" id="CP000304">
    <property type="protein sequence ID" value="ABP79923.1"/>
    <property type="molecule type" value="Genomic_DNA"/>
</dbReference>
<dbReference type="GO" id="GO:0009893">
    <property type="term" value="P:positive regulation of metabolic process"/>
    <property type="evidence" value="ECO:0007669"/>
    <property type="project" value="UniProtKB-ARBA"/>
</dbReference>
<dbReference type="Pfam" id="PF12833">
    <property type="entry name" value="HTH_18"/>
    <property type="match status" value="1"/>
</dbReference>
<organism evidence="8 9">
    <name type="scientific">Stutzerimonas stutzeri (strain A1501)</name>
    <name type="common">Pseudomonas stutzeri</name>
    <dbReference type="NCBI Taxonomy" id="379731"/>
    <lineage>
        <taxon>Bacteria</taxon>
        <taxon>Pseudomonadati</taxon>
        <taxon>Pseudomonadota</taxon>
        <taxon>Gammaproteobacteria</taxon>
        <taxon>Pseudomonadales</taxon>
        <taxon>Pseudomonadaceae</taxon>
        <taxon>Stutzerimonas</taxon>
    </lineage>
</organism>
<keyword evidence="4" id="KW-0010">Activator</keyword>
<sequence length="377" mass="42346">MRPELSLACSGCRTLARKSRIQTSADRRTAQWWAEVRPAVRSVFDPRHRAPLRYANDPAACRLVLEFHVPRPSDAPPLPASGRAPAQAMGRYLPAETRLTELPMPTQDVVLQLFSHRSVEVPIGVPAVVEPLLVLVLAGAAQVEERTPGGQWSTMNVRAGDFFLTDTDEPYEMRWQALEGERFEVMHLYLGLPLIDQAARELLGPQSTSVALLDVSGARDETVRWLMDQLRRELLDRPQASPLYVRGLAQALAVHLLRHYRDPHGGVRRSNALPAYKLRKVIGVMNERLAEEFSLAALAQVVELSEYHFSRMFKRATGLSPSQYFIGLRMARARQLLLETPRSIIDIGLEVGYSSPSHFSQVFRREVGVTPSIYRQG</sequence>
<comment type="subcellular location">
    <subcellularLocation>
        <location evidence="1">Cytoplasm</location>
    </subcellularLocation>
</comment>
<dbReference type="PRINTS" id="PR00032">
    <property type="entry name" value="HTHARAC"/>
</dbReference>
<dbReference type="InterPro" id="IPR018060">
    <property type="entry name" value="HTH_AraC"/>
</dbReference>
<dbReference type="PANTHER" id="PTHR46796:SF6">
    <property type="entry name" value="ARAC SUBFAMILY"/>
    <property type="match status" value="1"/>
</dbReference>
<dbReference type="InterPro" id="IPR050204">
    <property type="entry name" value="AraC_XylS_family_regulators"/>
</dbReference>